<dbReference type="InterPro" id="IPR046348">
    <property type="entry name" value="SIS_dom_sf"/>
</dbReference>
<dbReference type="Pfam" id="PF01380">
    <property type="entry name" value="SIS"/>
    <property type="match status" value="1"/>
</dbReference>
<dbReference type="PANTHER" id="PTHR43443:SF1">
    <property type="entry name" value="3-HEXULOSE-6-PHOSPHATE ISOMERASE"/>
    <property type="match status" value="1"/>
</dbReference>
<evidence type="ECO:0000259" key="2">
    <source>
        <dbReference type="PROSITE" id="PS51464"/>
    </source>
</evidence>
<reference evidence="3" key="1">
    <citation type="submission" date="2020-05" db="EMBL/GenBank/DDBJ databases">
        <authorList>
            <person name="Chiriac C."/>
            <person name="Salcher M."/>
            <person name="Ghai R."/>
            <person name="Kavagutti S V."/>
        </authorList>
    </citation>
    <scope>NUCLEOTIDE SEQUENCE</scope>
</reference>
<dbReference type="AlphaFoldDB" id="A0A6J6QC69"/>
<organism evidence="3">
    <name type="scientific">freshwater metagenome</name>
    <dbReference type="NCBI Taxonomy" id="449393"/>
    <lineage>
        <taxon>unclassified sequences</taxon>
        <taxon>metagenomes</taxon>
        <taxon>ecological metagenomes</taxon>
    </lineage>
</organism>
<feature type="domain" description="SIS" evidence="2">
    <location>
        <begin position="36"/>
        <end position="178"/>
    </location>
</feature>
<evidence type="ECO:0000313" key="3">
    <source>
        <dbReference type="EMBL" id="CAB4709441.1"/>
    </source>
</evidence>
<proteinExistence type="inferred from homology"/>
<gene>
    <name evidence="3" type="ORF">UFOPK2652_00699</name>
</gene>
<dbReference type="PROSITE" id="PS51464">
    <property type="entry name" value="SIS"/>
    <property type="match status" value="1"/>
</dbReference>
<evidence type="ECO:0000256" key="1">
    <source>
        <dbReference type="ARBA" id="ARBA00009235"/>
    </source>
</evidence>
<dbReference type="Gene3D" id="3.40.50.10490">
    <property type="entry name" value="Glucose-6-phosphate isomerase like protein, domain 1"/>
    <property type="match status" value="1"/>
</dbReference>
<dbReference type="PANTHER" id="PTHR43443">
    <property type="entry name" value="3-HEXULOSE-6-PHOSPHATE ISOMERASE"/>
    <property type="match status" value="1"/>
</dbReference>
<dbReference type="SUPFAM" id="SSF53697">
    <property type="entry name" value="SIS domain"/>
    <property type="match status" value="1"/>
</dbReference>
<sequence>MASQQNSSTWSNQLNGAMEEIDTAMKLIDESDVKSAVKEILAAKNIAFYAGGREGLMMRALAMRLFHAGLDVHVVGDMTVPHLGSGDLFILTCGPGNISTAEALAGVASRDGARILYFTAQPNNKPAQLADLVFKIPAQTMADDKASVAVLPMGSTFEIAILILGDLITNAVREARGEDLAKMRSRHTNME</sequence>
<dbReference type="GO" id="GO:0016853">
    <property type="term" value="F:isomerase activity"/>
    <property type="evidence" value="ECO:0007669"/>
    <property type="project" value="InterPro"/>
</dbReference>
<accession>A0A6J6QC69</accession>
<dbReference type="GO" id="GO:0097367">
    <property type="term" value="F:carbohydrate derivative binding"/>
    <property type="evidence" value="ECO:0007669"/>
    <property type="project" value="InterPro"/>
</dbReference>
<name>A0A6J6QC69_9ZZZZ</name>
<dbReference type="GO" id="GO:1901135">
    <property type="term" value="P:carbohydrate derivative metabolic process"/>
    <property type="evidence" value="ECO:0007669"/>
    <property type="project" value="InterPro"/>
</dbReference>
<dbReference type="InterPro" id="IPR001347">
    <property type="entry name" value="SIS_dom"/>
</dbReference>
<dbReference type="EMBL" id="CAEZYD010000008">
    <property type="protein sequence ID" value="CAB4709441.1"/>
    <property type="molecule type" value="Genomic_DNA"/>
</dbReference>
<comment type="similarity">
    <text evidence="1">Belongs to the SIS family. PHI subfamily.</text>
</comment>
<dbReference type="InterPro" id="IPR017552">
    <property type="entry name" value="PHI/rmpB"/>
</dbReference>
<protein>
    <submittedName>
        <fullName evidence="3">Unannotated protein</fullName>
    </submittedName>
</protein>